<organism evidence="1 2">
    <name type="scientific">Heterorhabditis bacteriophora</name>
    <name type="common">Entomopathogenic nematode worm</name>
    <dbReference type="NCBI Taxonomy" id="37862"/>
    <lineage>
        <taxon>Eukaryota</taxon>
        <taxon>Metazoa</taxon>
        <taxon>Ecdysozoa</taxon>
        <taxon>Nematoda</taxon>
        <taxon>Chromadorea</taxon>
        <taxon>Rhabditida</taxon>
        <taxon>Rhabditina</taxon>
        <taxon>Rhabditomorpha</taxon>
        <taxon>Strongyloidea</taxon>
        <taxon>Heterorhabditidae</taxon>
        <taxon>Heterorhabditis</taxon>
    </lineage>
</organism>
<evidence type="ECO:0000313" key="2">
    <source>
        <dbReference type="WBParaSite" id="Hba_16138"/>
    </source>
</evidence>
<dbReference type="WBParaSite" id="Hba_16138">
    <property type="protein sequence ID" value="Hba_16138"/>
    <property type="gene ID" value="Hba_16138"/>
</dbReference>
<accession>A0A1I7XEK1</accession>
<name>A0A1I7XEK1_HETBA</name>
<keyword evidence="1" id="KW-1185">Reference proteome</keyword>
<dbReference type="AlphaFoldDB" id="A0A1I7XEK1"/>
<dbReference type="Proteomes" id="UP000095283">
    <property type="component" value="Unplaced"/>
</dbReference>
<sequence length="24" mass="2569">MGGPRKEDVNPVNGQAKVCEHTMA</sequence>
<protein>
    <submittedName>
        <fullName evidence="2">Uncharacterized protein</fullName>
    </submittedName>
</protein>
<proteinExistence type="predicted"/>
<reference evidence="2" key="1">
    <citation type="submission" date="2016-11" db="UniProtKB">
        <authorList>
            <consortium name="WormBaseParasite"/>
        </authorList>
    </citation>
    <scope>IDENTIFICATION</scope>
</reference>
<evidence type="ECO:0000313" key="1">
    <source>
        <dbReference type="Proteomes" id="UP000095283"/>
    </source>
</evidence>